<comment type="caution">
    <text evidence="1">The sequence shown here is derived from an EMBL/GenBank/DDBJ whole genome shotgun (WGS) entry which is preliminary data.</text>
</comment>
<dbReference type="Proteomes" id="UP000489600">
    <property type="component" value="Unassembled WGS sequence"/>
</dbReference>
<dbReference type="AlphaFoldDB" id="A0A565CUK3"/>
<gene>
    <name evidence="1" type="ORF">ANE_LOCUS27695</name>
</gene>
<dbReference type="EMBL" id="CABITT030000008">
    <property type="protein sequence ID" value="VVB17251.1"/>
    <property type="molecule type" value="Genomic_DNA"/>
</dbReference>
<reference evidence="1" key="1">
    <citation type="submission" date="2019-07" db="EMBL/GenBank/DDBJ databases">
        <authorList>
            <person name="Dittberner H."/>
        </authorList>
    </citation>
    <scope>NUCLEOTIDE SEQUENCE [LARGE SCALE GENOMIC DNA]</scope>
</reference>
<organism evidence="1 2">
    <name type="scientific">Arabis nemorensis</name>
    <dbReference type="NCBI Taxonomy" id="586526"/>
    <lineage>
        <taxon>Eukaryota</taxon>
        <taxon>Viridiplantae</taxon>
        <taxon>Streptophyta</taxon>
        <taxon>Embryophyta</taxon>
        <taxon>Tracheophyta</taxon>
        <taxon>Spermatophyta</taxon>
        <taxon>Magnoliopsida</taxon>
        <taxon>eudicotyledons</taxon>
        <taxon>Gunneridae</taxon>
        <taxon>Pentapetalae</taxon>
        <taxon>rosids</taxon>
        <taxon>malvids</taxon>
        <taxon>Brassicales</taxon>
        <taxon>Brassicaceae</taxon>
        <taxon>Arabideae</taxon>
        <taxon>Arabis</taxon>
    </lineage>
</organism>
<name>A0A565CUK3_9BRAS</name>
<accession>A0A565CUK3</accession>
<keyword evidence="2" id="KW-1185">Reference proteome</keyword>
<proteinExistence type="predicted"/>
<protein>
    <submittedName>
        <fullName evidence="1">Uncharacterized protein</fullName>
    </submittedName>
</protein>
<evidence type="ECO:0000313" key="1">
    <source>
        <dbReference type="EMBL" id="VVB17251.1"/>
    </source>
</evidence>
<evidence type="ECO:0000313" key="2">
    <source>
        <dbReference type="Proteomes" id="UP000489600"/>
    </source>
</evidence>
<sequence>MEKSLDLLPSLVVFLAAAHVIALFAASIVDRFGNCAICRFTGFIDWHLIVSLREKKCNKETWGDSIGLRFIDWWSRLTGKLFGVTVIFSESNSQFKNVRETCQKL</sequence>